<reference evidence="3" key="1">
    <citation type="journal article" date="2019" name="Int. J. Syst. Evol. Microbiol.">
        <title>The Global Catalogue of Microorganisms (GCM) 10K type strain sequencing project: providing services to taxonomists for standard genome sequencing and annotation.</title>
        <authorList>
            <consortium name="The Broad Institute Genomics Platform"/>
            <consortium name="The Broad Institute Genome Sequencing Center for Infectious Disease"/>
            <person name="Wu L."/>
            <person name="Ma J."/>
        </authorList>
    </citation>
    <scope>NUCLEOTIDE SEQUENCE [LARGE SCALE GENOMIC DNA]</scope>
    <source>
        <strain evidence="3">KCTC 15012</strain>
    </source>
</reference>
<evidence type="ECO:0000256" key="1">
    <source>
        <dbReference type="SAM" id="SignalP"/>
    </source>
</evidence>
<comment type="caution">
    <text evidence="2">The sequence shown here is derived from an EMBL/GenBank/DDBJ whole genome shotgun (WGS) entry which is preliminary data.</text>
</comment>
<dbReference type="RefSeq" id="WP_377319024.1">
    <property type="nucleotide sequence ID" value="NZ_JBHUIY010000061.1"/>
</dbReference>
<accession>A0ABW5CFE1</accession>
<name>A0ABW5CFE1_9PROT</name>
<dbReference type="Proteomes" id="UP001597296">
    <property type="component" value="Unassembled WGS sequence"/>
</dbReference>
<dbReference type="EMBL" id="JBHUIY010000061">
    <property type="protein sequence ID" value="MFD2235651.1"/>
    <property type="molecule type" value="Genomic_DNA"/>
</dbReference>
<proteinExistence type="predicted"/>
<sequence length="113" mass="12617">MLEKGLILLLALALPAAAWAEARPPRYDINGLCRRLAATNDGIDTEREQSCLRAQSDALDAVKRVWLDTPDYIQRDCDLRARGDGDKDYALLRKCIRDQLNQTQPDLAPPGGR</sequence>
<protein>
    <recommendedName>
        <fullName evidence="4">Lysozyme inhibitor LprI N-terminal domain-containing protein</fullName>
    </recommendedName>
</protein>
<feature type="signal peptide" evidence="1">
    <location>
        <begin position="1"/>
        <end position="20"/>
    </location>
</feature>
<gene>
    <name evidence="2" type="ORF">ACFSNB_17775</name>
</gene>
<evidence type="ECO:0008006" key="4">
    <source>
        <dbReference type="Google" id="ProtNLM"/>
    </source>
</evidence>
<evidence type="ECO:0000313" key="2">
    <source>
        <dbReference type="EMBL" id="MFD2235651.1"/>
    </source>
</evidence>
<organism evidence="2 3">
    <name type="scientific">Phaeospirillum tilakii</name>
    <dbReference type="NCBI Taxonomy" id="741673"/>
    <lineage>
        <taxon>Bacteria</taxon>
        <taxon>Pseudomonadati</taxon>
        <taxon>Pseudomonadota</taxon>
        <taxon>Alphaproteobacteria</taxon>
        <taxon>Rhodospirillales</taxon>
        <taxon>Rhodospirillaceae</taxon>
        <taxon>Phaeospirillum</taxon>
    </lineage>
</organism>
<keyword evidence="3" id="KW-1185">Reference proteome</keyword>
<evidence type="ECO:0000313" key="3">
    <source>
        <dbReference type="Proteomes" id="UP001597296"/>
    </source>
</evidence>
<keyword evidence="1" id="KW-0732">Signal</keyword>
<feature type="chain" id="PRO_5046440686" description="Lysozyme inhibitor LprI N-terminal domain-containing protein" evidence="1">
    <location>
        <begin position="21"/>
        <end position="113"/>
    </location>
</feature>